<name>A0A8S5N987_9CAUD</name>
<sequence>MKTENSTGPSHVWIVLLRKLLPAVIGIIALSVTSCRSPGRMTATRYLSDSLQSVRQSVLTLLPVPASEARTKLPMNQLAALPEGAGYSTRSGQATASVVRGKGDTLIITSTCDSLARQVILLKEELTRIRNETIEEIEEPPPCSPTGWQWFWIRTGQTAAVIVLLILIYRLFKQRLNKSKL</sequence>
<feature type="transmembrane region" description="Helical" evidence="1">
    <location>
        <begin position="12"/>
        <end position="32"/>
    </location>
</feature>
<feature type="transmembrane region" description="Helical" evidence="1">
    <location>
        <begin position="151"/>
        <end position="172"/>
    </location>
</feature>
<organism evidence="2">
    <name type="scientific">Siphoviridae sp. ctu3K14</name>
    <dbReference type="NCBI Taxonomy" id="2826500"/>
    <lineage>
        <taxon>Viruses</taxon>
        <taxon>Duplodnaviria</taxon>
        <taxon>Heunggongvirae</taxon>
        <taxon>Uroviricota</taxon>
        <taxon>Caudoviricetes</taxon>
    </lineage>
</organism>
<keyword evidence="1" id="KW-0812">Transmembrane</keyword>
<keyword evidence="1" id="KW-1133">Transmembrane helix</keyword>
<dbReference type="EMBL" id="BK015107">
    <property type="protein sequence ID" value="DAD91217.1"/>
    <property type="molecule type" value="Genomic_DNA"/>
</dbReference>
<accession>A0A8S5N987</accession>
<dbReference type="PROSITE" id="PS51257">
    <property type="entry name" value="PROKAR_LIPOPROTEIN"/>
    <property type="match status" value="1"/>
</dbReference>
<protein>
    <submittedName>
        <fullName evidence="2">Uncharacterized protein</fullName>
    </submittedName>
</protein>
<evidence type="ECO:0000256" key="1">
    <source>
        <dbReference type="SAM" id="Phobius"/>
    </source>
</evidence>
<evidence type="ECO:0000313" key="2">
    <source>
        <dbReference type="EMBL" id="DAD91217.1"/>
    </source>
</evidence>
<keyword evidence="1" id="KW-0472">Membrane</keyword>
<proteinExistence type="predicted"/>
<reference evidence="2" key="1">
    <citation type="journal article" date="2021" name="Proc. Natl. Acad. Sci. U.S.A.">
        <title>A Catalog of Tens of Thousands of Viruses from Human Metagenomes Reveals Hidden Associations with Chronic Diseases.</title>
        <authorList>
            <person name="Tisza M.J."/>
            <person name="Buck C.B."/>
        </authorList>
    </citation>
    <scope>NUCLEOTIDE SEQUENCE</scope>
    <source>
        <strain evidence="2">Ctu3K14</strain>
    </source>
</reference>